<name>A0A212IZY6_9BACT</name>
<dbReference type="SUPFAM" id="SSF53807">
    <property type="entry name" value="Helical backbone' metal receptor"/>
    <property type="match status" value="1"/>
</dbReference>
<evidence type="ECO:0000256" key="2">
    <source>
        <dbReference type="ARBA" id="ARBA00022448"/>
    </source>
</evidence>
<evidence type="ECO:0000256" key="3">
    <source>
        <dbReference type="ARBA" id="ARBA00022729"/>
    </source>
</evidence>
<dbReference type="GO" id="GO:0046872">
    <property type="term" value="F:metal ion binding"/>
    <property type="evidence" value="ECO:0007669"/>
    <property type="project" value="InterPro"/>
</dbReference>
<evidence type="ECO:0000256" key="1">
    <source>
        <dbReference type="ARBA" id="ARBA00011028"/>
    </source>
</evidence>
<dbReference type="PANTHER" id="PTHR42953:SF3">
    <property type="entry name" value="HIGH-AFFINITY ZINC UPTAKE SYSTEM PROTEIN ZNUA"/>
    <property type="match status" value="1"/>
</dbReference>
<keyword evidence="3" id="KW-0732">Signal</keyword>
<accession>A0A212IZY6</accession>
<gene>
    <name evidence="4" type="ORF">KL86DYS1_10688</name>
</gene>
<dbReference type="PANTHER" id="PTHR42953">
    <property type="entry name" value="HIGH-AFFINITY ZINC UPTAKE SYSTEM PROTEIN ZNUA-RELATED"/>
    <property type="match status" value="1"/>
</dbReference>
<reference evidence="4" key="1">
    <citation type="submission" date="2016-04" db="EMBL/GenBank/DDBJ databases">
        <authorList>
            <person name="Evans L.H."/>
            <person name="Alamgir A."/>
            <person name="Owens N."/>
            <person name="Weber N.D."/>
            <person name="Virtaneva K."/>
            <person name="Barbian K."/>
            <person name="Babar A."/>
            <person name="Rosenke K."/>
        </authorList>
    </citation>
    <scope>NUCLEOTIDE SEQUENCE</scope>
    <source>
        <strain evidence="4">86-1</strain>
    </source>
</reference>
<dbReference type="Gene3D" id="3.40.50.1980">
    <property type="entry name" value="Nitrogenase molybdenum iron protein domain"/>
    <property type="match status" value="2"/>
</dbReference>
<protein>
    <recommendedName>
        <fullName evidence="5">Zinc ABC transporter substrate-binding protein</fullName>
    </recommendedName>
</protein>
<dbReference type="InterPro" id="IPR006127">
    <property type="entry name" value="ZnuA-like"/>
</dbReference>
<evidence type="ECO:0000313" key="4">
    <source>
        <dbReference type="EMBL" id="SBV92741.1"/>
    </source>
</evidence>
<keyword evidence="2" id="KW-0813">Transport</keyword>
<dbReference type="AlphaFoldDB" id="A0A212IZY6"/>
<dbReference type="InterPro" id="IPR050492">
    <property type="entry name" value="Bact_metal-bind_prot9"/>
</dbReference>
<evidence type="ECO:0008006" key="5">
    <source>
        <dbReference type="Google" id="ProtNLM"/>
    </source>
</evidence>
<dbReference type="PROSITE" id="PS51257">
    <property type="entry name" value="PROKAR_LIPOPROTEIN"/>
    <property type="match status" value="1"/>
</dbReference>
<dbReference type="GO" id="GO:0030001">
    <property type="term" value="P:metal ion transport"/>
    <property type="evidence" value="ECO:0007669"/>
    <property type="project" value="InterPro"/>
</dbReference>
<comment type="similarity">
    <text evidence="1">Belongs to the bacterial solute-binding protein 9 family.</text>
</comment>
<organism evidence="4">
    <name type="scientific">uncultured Dysgonomonas sp</name>
    <dbReference type="NCBI Taxonomy" id="206096"/>
    <lineage>
        <taxon>Bacteria</taxon>
        <taxon>Pseudomonadati</taxon>
        <taxon>Bacteroidota</taxon>
        <taxon>Bacteroidia</taxon>
        <taxon>Bacteroidales</taxon>
        <taxon>Dysgonomonadaceae</taxon>
        <taxon>Dysgonomonas</taxon>
        <taxon>environmental samples</taxon>
    </lineage>
</organism>
<dbReference type="RefSeq" id="WP_296938577.1">
    <property type="nucleotide sequence ID" value="NZ_LT599032.1"/>
</dbReference>
<proteinExistence type="inferred from homology"/>
<dbReference type="Pfam" id="PF01297">
    <property type="entry name" value="ZnuA"/>
    <property type="match status" value="1"/>
</dbReference>
<sequence length="298" mass="33028">MSYKLAVTAILLGILSLCSCKPSRTDKARTLSVTIEPQKYFLSKIVGNHYEVNCIVPSGSNPESADFTPSQMMALDKSVAYFKIGYLGIENTLIDKVSQSNPELKVVNCSQGIELIGDAHIHCEDDNHDHNHTHAHAAGDPHTWSSVRSAKIIVENMYKAVLELDANNEADYTANYDKLVAEINSTDSIIKSYLEKAPSKAFIIYHPALSYFADEYGLTQYSIEHEGKNPSPSQLKELIDKAKSEGIKAVFIQQEFDTKNAETIAEAINGKTIPINPLSYNWSEEMIKIAKALAQENE</sequence>
<dbReference type="EMBL" id="FLUM01000001">
    <property type="protein sequence ID" value="SBV92741.1"/>
    <property type="molecule type" value="Genomic_DNA"/>
</dbReference>